<reference evidence="1 2" key="1">
    <citation type="submission" date="2023-07" db="EMBL/GenBank/DDBJ databases">
        <title>Genomic Encyclopedia of Type Strains, Phase IV (KMG-IV): sequencing the most valuable type-strain genomes for metagenomic binning, comparative biology and taxonomic classification.</title>
        <authorList>
            <person name="Goeker M."/>
        </authorList>
    </citation>
    <scope>NUCLEOTIDE SEQUENCE [LARGE SCALE GENOMIC DNA]</scope>
    <source>
        <strain evidence="1 2">DSM 19562</strain>
    </source>
</reference>
<protein>
    <submittedName>
        <fullName evidence="1">Uncharacterized protein</fullName>
    </submittedName>
</protein>
<comment type="caution">
    <text evidence="1">The sequence shown here is derived from an EMBL/GenBank/DDBJ whole genome shotgun (WGS) entry which is preliminary data.</text>
</comment>
<dbReference type="EMBL" id="JAUSVV010000008">
    <property type="protein sequence ID" value="MDQ0443831.1"/>
    <property type="molecule type" value="Genomic_DNA"/>
</dbReference>
<dbReference type="RefSeq" id="WP_238248395.1">
    <property type="nucleotide sequence ID" value="NZ_BPQX01000018.1"/>
</dbReference>
<accession>A0ABU0HQR9</accession>
<sequence>MSPARKAGLFCWGDTDRRYLHTSVVIRVMPFAEGCPQKVIPASFFPLDSDVIPGKCGGATHLSFK</sequence>
<proteinExistence type="predicted"/>
<keyword evidence="2" id="KW-1185">Reference proteome</keyword>
<organism evidence="1 2">
    <name type="scientific">Methylobacterium persicinum</name>
    <dbReference type="NCBI Taxonomy" id="374426"/>
    <lineage>
        <taxon>Bacteria</taxon>
        <taxon>Pseudomonadati</taxon>
        <taxon>Pseudomonadota</taxon>
        <taxon>Alphaproteobacteria</taxon>
        <taxon>Hyphomicrobiales</taxon>
        <taxon>Methylobacteriaceae</taxon>
        <taxon>Methylobacterium</taxon>
    </lineage>
</organism>
<evidence type="ECO:0000313" key="2">
    <source>
        <dbReference type="Proteomes" id="UP001236369"/>
    </source>
</evidence>
<dbReference type="Proteomes" id="UP001236369">
    <property type="component" value="Unassembled WGS sequence"/>
</dbReference>
<evidence type="ECO:0000313" key="1">
    <source>
        <dbReference type="EMBL" id="MDQ0443831.1"/>
    </source>
</evidence>
<name>A0ABU0HQR9_9HYPH</name>
<gene>
    <name evidence="1" type="ORF">QO016_003337</name>
</gene>